<accession>E6PIM4</accession>
<dbReference type="EMBL" id="CABL01000019">
    <property type="protein sequence ID" value="CBH76314.1"/>
    <property type="molecule type" value="Genomic_DNA"/>
</dbReference>
<dbReference type="AlphaFoldDB" id="E6PIM4"/>
<gene>
    <name evidence="1" type="ORF">CARN1_0794</name>
</gene>
<sequence>MNPLVGDKRPIPASALAKAISANTERSGDATWQVRNWIDGSRTVSPFLAFEAGEALRACGVAWASGPLALYAAGYLGDWVETTARVFLIPTECEVAHRRAVLRAGGTVVFPQPETAALLAVYVPLAVLRENNLRFDLDDKGEELRADARSVLADALKGFPPERLRSAFERRNERLLKNARARAETVLTQIAEMARGAETYRNANPVEPAVLSAMREWGFLNAPSAWSSRIATIQLRLQELRTERLQALVTVGHREREKISHNQHLRKKA</sequence>
<comment type="caution">
    <text evidence="1">The sequence shown here is derived from an EMBL/GenBank/DDBJ whole genome shotgun (WGS) entry which is preliminary data.</text>
</comment>
<organism evidence="1">
    <name type="scientific">mine drainage metagenome</name>
    <dbReference type="NCBI Taxonomy" id="410659"/>
    <lineage>
        <taxon>unclassified sequences</taxon>
        <taxon>metagenomes</taxon>
        <taxon>ecological metagenomes</taxon>
    </lineage>
</organism>
<proteinExistence type="predicted"/>
<name>E6PIM4_9ZZZZ</name>
<protein>
    <submittedName>
        <fullName evidence="1">Uncharacterized protein</fullName>
    </submittedName>
</protein>
<reference evidence="1" key="1">
    <citation type="submission" date="2009-10" db="EMBL/GenBank/DDBJ databases">
        <title>Diversity of trophic interactions inside an arsenic-rich microbial ecosystem.</title>
        <authorList>
            <person name="Bertin P.N."/>
            <person name="Heinrich-Salmeron A."/>
            <person name="Pelletier E."/>
            <person name="Goulhen-Chollet F."/>
            <person name="Arsene-Ploetze F."/>
            <person name="Gallien S."/>
            <person name="Calteau A."/>
            <person name="Vallenet D."/>
            <person name="Casiot C."/>
            <person name="Chane-Woon-Ming B."/>
            <person name="Giloteaux L."/>
            <person name="Barakat M."/>
            <person name="Bonnefoy V."/>
            <person name="Bruneel O."/>
            <person name="Chandler M."/>
            <person name="Cleiss J."/>
            <person name="Duran R."/>
            <person name="Elbaz-Poulichet F."/>
            <person name="Fonknechten N."/>
            <person name="Lauga B."/>
            <person name="Mornico D."/>
            <person name="Ortet P."/>
            <person name="Schaeffer C."/>
            <person name="Siguier P."/>
            <person name="Alexander Thil Smith A."/>
            <person name="Van Dorsselaer A."/>
            <person name="Weissenbach J."/>
            <person name="Medigue C."/>
            <person name="Le Paslier D."/>
        </authorList>
    </citation>
    <scope>NUCLEOTIDE SEQUENCE</scope>
</reference>
<evidence type="ECO:0000313" key="1">
    <source>
        <dbReference type="EMBL" id="CBH76314.1"/>
    </source>
</evidence>